<dbReference type="EMBL" id="BHYL01000279">
    <property type="protein sequence ID" value="GCD21416.1"/>
    <property type="molecule type" value="Genomic_DNA"/>
</dbReference>
<dbReference type="Gene3D" id="2.70.70.10">
    <property type="entry name" value="Glucose Permease (Domain IIA)"/>
    <property type="match status" value="1"/>
</dbReference>
<dbReference type="PANTHER" id="PTHR21666">
    <property type="entry name" value="PEPTIDASE-RELATED"/>
    <property type="match status" value="1"/>
</dbReference>
<keyword evidence="1 2" id="KW-0732">Signal</keyword>
<evidence type="ECO:0000256" key="2">
    <source>
        <dbReference type="SAM" id="SignalP"/>
    </source>
</evidence>
<dbReference type="InterPro" id="IPR050570">
    <property type="entry name" value="Cell_wall_metabolism_enzyme"/>
</dbReference>
<sequence>MVSTLVTLGTVTTLVSASALPAPVSASTAGTGAPDVRRPVARYVWPLEPPVAVAAPFEAPPAPWAAGHRGVDLRAAPGTVVRAPAPGVVTFVGVVAGRGVVTLTHDDGLRSSVEPVAPVVATGGRVAAGDPVGTVSPDGGHCAADACLHWGVRRGDVYLDPVALVDGGPIVLLPTR</sequence>
<dbReference type="RefSeq" id="WP_200829782.1">
    <property type="nucleotide sequence ID" value="NZ_BHYL01000279.1"/>
</dbReference>
<comment type="caution">
    <text evidence="4">The sequence shown here is derived from an EMBL/GenBank/DDBJ whole genome shotgun (WGS) entry which is preliminary data.</text>
</comment>
<evidence type="ECO:0000256" key="1">
    <source>
        <dbReference type="ARBA" id="ARBA00022729"/>
    </source>
</evidence>
<dbReference type="AlphaFoldDB" id="A0A401V3E7"/>
<protein>
    <recommendedName>
        <fullName evidence="3">M23ase beta-sheet core domain-containing protein</fullName>
    </recommendedName>
</protein>
<dbReference type="CDD" id="cd12797">
    <property type="entry name" value="M23_peptidase"/>
    <property type="match status" value="1"/>
</dbReference>
<dbReference type="Proteomes" id="UP000288246">
    <property type="component" value="Unassembled WGS sequence"/>
</dbReference>
<name>A0A401V3E7_9CELL</name>
<evidence type="ECO:0000313" key="4">
    <source>
        <dbReference type="EMBL" id="GCD21416.1"/>
    </source>
</evidence>
<dbReference type="SUPFAM" id="SSF51261">
    <property type="entry name" value="Duplicated hybrid motif"/>
    <property type="match status" value="1"/>
</dbReference>
<keyword evidence="5" id="KW-1185">Reference proteome</keyword>
<feature type="chain" id="PRO_5038992526" description="M23ase beta-sheet core domain-containing protein" evidence="2">
    <location>
        <begin position="22"/>
        <end position="176"/>
    </location>
</feature>
<evidence type="ECO:0000313" key="5">
    <source>
        <dbReference type="Proteomes" id="UP000288246"/>
    </source>
</evidence>
<feature type="signal peptide" evidence="2">
    <location>
        <begin position="1"/>
        <end position="21"/>
    </location>
</feature>
<reference evidence="4 5" key="1">
    <citation type="submission" date="2018-11" db="EMBL/GenBank/DDBJ databases">
        <title>Draft genome sequence of Cellulomonas takizawaensis strain TKZ-21.</title>
        <authorList>
            <person name="Yamamura H."/>
            <person name="Hayashi T."/>
            <person name="Hamada M."/>
            <person name="Serisawa Y."/>
            <person name="Matsuyama K."/>
            <person name="Nakagawa Y."/>
            <person name="Otoguro M."/>
            <person name="Yanagida F."/>
            <person name="Hayakawa M."/>
        </authorList>
    </citation>
    <scope>NUCLEOTIDE SEQUENCE [LARGE SCALE GENOMIC DNA]</scope>
    <source>
        <strain evidence="4 5">TKZ-21</strain>
    </source>
</reference>
<proteinExistence type="predicted"/>
<dbReference type="GO" id="GO:0004222">
    <property type="term" value="F:metalloendopeptidase activity"/>
    <property type="evidence" value="ECO:0007669"/>
    <property type="project" value="TreeGrafter"/>
</dbReference>
<dbReference type="Pfam" id="PF01551">
    <property type="entry name" value="Peptidase_M23"/>
    <property type="match status" value="1"/>
</dbReference>
<dbReference type="PANTHER" id="PTHR21666:SF289">
    <property type="entry name" value="L-ALA--D-GLU ENDOPEPTIDASE"/>
    <property type="match status" value="1"/>
</dbReference>
<accession>A0A401V3E7</accession>
<organism evidence="4 5">
    <name type="scientific">Cellulomonas algicola</name>
    <dbReference type="NCBI Taxonomy" id="2071633"/>
    <lineage>
        <taxon>Bacteria</taxon>
        <taxon>Bacillati</taxon>
        <taxon>Actinomycetota</taxon>
        <taxon>Actinomycetes</taxon>
        <taxon>Micrococcales</taxon>
        <taxon>Cellulomonadaceae</taxon>
        <taxon>Cellulomonas</taxon>
    </lineage>
</organism>
<dbReference type="InterPro" id="IPR016047">
    <property type="entry name" value="M23ase_b-sheet_dom"/>
</dbReference>
<gene>
    <name evidence="4" type="ORF">CTKZ_29780</name>
</gene>
<feature type="domain" description="M23ase beta-sheet core" evidence="3">
    <location>
        <begin position="67"/>
        <end position="161"/>
    </location>
</feature>
<evidence type="ECO:0000259" key="3">
    <source>
        <dbReference type="Pfam" id="PF01551"/>
    </source>
</evidence>
<dbReference type="InterPro" id="IPR011055">
    <property type="entry name" value="Dup_hybrid_motif"/>
</dbReference>